<evidence type="ECO:0000256" key="1">
    <source>
        <dbReference type="ARBA" id="ARBA00009275"/>
    </source>
</evidence>
<dbReference type="AlphaFoldDB" id="A0A6P8ZMU2"/>
<dbReference type="FunFam" id="3.20.20.140:FF:000040">
    <property type="entry name" value="Putative tatD related deoxyribonuclease"/>
    <property type="match status" value="1"/>
</dbReference>
<dbReference type="KEGG" id="tpal:117645251"/>
<evidence type="ECO:0000256" key="3">
    <source>
        <dbReference type="ARBA" id="ARBA00022723"/>
    </source>
</evidence>
<dbReference type="Gene3D" id="3.20.20.140">
    <property type="entry name" value="Metal-dependent hydrolases"/>
    <property type="match status" value="1"/>
</dbReference>
<dbReference type="InParanoid" id="A0A6P8ZMU2"/>
<reference evidence="9" key="1">
    <citation type="submission" date="2025-08" db="UniProtKB">
        <authorList>
            <consortium name="RefSeq"/>
        </authorList>
    </citation>
    <scope>IDENTIFICATION</scope>
    <source>
        <tissue evidence="9">Total insect</tissue>
    </source>
</reference>
<dbReference type="InterPro" id="IPR050891">
    <property type="entry name" value="TatD-type_Hydrolase"/>
</dbReference>
<comment type="function">
    <text evidence="6">Deoxyribonuclease which catalyzes (in vitro) the decatenation of kinetoplast DNA, which are circular DNA catenated to each other, producing linear DNA molecules. Plays an important role in chromosomal segregation and cell cycle progression during eye development probably via its DNA decatenation activity.</text>
</comment>
<dbReference type="GO" id="GO:0008296">
    <property type="term" value="F:3'-5'-DNA exonuclease activity"/>
    <property type="evidence" value="ECO:0007669"/>
    <property type="project" value="TreeGrafter"/>
</dbReference>
<dbReference type="InterPro" id="IPR001130">
    <property type="entry name" value="TatD-like"/>
</dbReference>
<comment type="similarity">
    <text evidence="1">Belongs to the metallo-dependent hydrolases superfamily. TatD-type hydrolase family.</text>
</comment>
<keyword evidence="2" id="KW-0540">Nuclease</keyword>
<feature type="binding site" evidence="7">
    <location>
        <position position="178"/>
    </location>
    <ligand>
        <name>a divalent metal cation</name>
        <dbReference type="ChEBI" id="CHEBI:60240"/>
        <label>2</label>
    </ligand>
</feature>
<evidence type="ECO:0000256" key="6">
    <source>
        <dbReference type="ARBA" id="ARBA00045223"/>
    </source>
</evidence>
<keyword evidence="4" id="KW-0378">Hydrolase</keyword>
<feature type="binding site" evidence="7">
    <location>
        <position position="114"/>
    </location>
    <ligand>
        <name>a divalent metal cation</name>
        <dbReference type="ChEBI" id="CHEBI:60240"/>
        <label>1</label>
    </ligand>
</feature>
<protein>
    <recommendedName>
        <fullName evidence="5">Deoxyribonuclease TATDN1</fullName>
    </recommendedName>
</protein>
<gene>
    <name evidence="9" type="primary">LOC117645251</name>
</gene>
<feature type="binding site" evidence="7">
    <location>
        <position position="226"/>
    </location>
    <ligand>
        <name>a divalent metal cation</name>
        <dbReference type="ChEBI" id="CHEBI:60240"/>
        <label>1</label>
    </ligand>
</feature>
<evidence type="ECO:0000313" key="9">
    <source>
        <dbReference type="RefSeq" id="XP_034241199.1"/>
    </source>
</evidence>
<evidence type="ECO:0000256" key="5">
    <source>
        <dbReference type="ARBA" id="ARBA00039767"/>
    </source>
</evidence>
<dbReference type="InterPro" id="IPR018228">
    <property type="entry name" value="DNase_TatD-rel_CS"/>
</dbReference>
<dbReference type="FunCoup" id="A0A6P8ZMU2">
    <property type="interactions" value="1400"/>
</dbReference>
<dbReference type="SUPFAM" id="SSF51556">
    <property type="entry name" value="Metallo-dependent hydrolases"/>
    <property type="match status" value="1"/>
</dbReference>
<dbReference type="GO" id="GO:0046872">
    <property type="term" value="F:metal ion binding"/>
    <property type="evidence" value="ECO:0007669"/>
    <property type="project" value="UniProtKB-KW"/>
</dbReference>
<dbReference type="PIRSF" id="PIRSF005902">
    <property type="entry name" value="DNase_TatD"/>
    <property type="match status" value="1"/>
</dbReference>
<feature type="binding site" evidence="7">
    <location>
        <position position="151"/>
    </location>
    <ligand>
        <name>a divalent metal cation</name>
        <dbReference type="ChEBI" id="CHEBI:60240"/>
        <label>2</label>
    </ligand>
</feature>
<evidence type="ECO:0000256" key="2">
    <source>
        <dbReference type="ARBA" id="ARBA00022722"/>
    </source>
</evidence>
<keyword evidence="8" id="KW-1185">Reference proteome</keyword>
<dbReference type="PANTHER" id="PTHR10060">
    <property type="entry name" value="TATD FAMILY DEOXYRIBONUCLEASE"/>
    <property type="match status" value="1"/>
</dbReference>
<dbReference type="CDD" id="cd01310">
    <property type="entry name" value="TatD_DNAse"/>
    <property type="match status" value="1"/>
</dbReference>
<evidence type="ECO:0000313" key="8">
    <source>
        <dbReference type="Proteomes" id="UP000515158"/>
    </source>
</evidence>
<evidence type="ECO:0000256" key="7">
    <source>
        <dbReference type="PIRSR" id="PIRSR005902-1"/>
    </source>
</evidence>
<dbReference type="GeneID" id="117645251"/>
<dbReference type="PROSITE" id="PS01091">
    <property type="entry name" value="TATD_3"/>
    <property type="match status" value="1"/>
</dbReference>
<dbReference type="Pfam" id="PF01026">
    <property type="entry name" value="TatD_DNase"/>
    <property type="match status" value="1"/>
</dbReference>
<dbReference type="PANTHER" id="PTHR10060:SF15">
    <property type="entry name" value="DEOXYRIBONUCLEASE TATDN1"/>
    <property type="match status" value="1"/>
</dbReference>
<accession>A0A6P8ZMU2</accession>
<organism evidence="9">
    <name type="scientific">Thrips palmi</name>
    <name type="common">Melon thrips</name>
    <dbReference type="NCBI Taxonomy" id="161013"/>
    <lineage>
        <taxon>Eukaryota</taxon>
        <taxon>Metazoa</taxon>
        <taxon>Ecdysozoa</taxon>
        <taxon>Arthropoda</taxon>
        <taxon>Hexapoda</taxon>
        <taxon>Insecta</taxon>
        <taxon>Pterygota</taxon>
        <taxon>Neoptera</taxon>
        <taxon>Paraneoptera</taxon>
        <taxon>Thysanoptera</taxon>
        <taxon>Terebrantia</taxon>
        <taxon>Thripoidea</taxon>
        <taxon>Thripidae</taxon>
        <taxon>Thrips</taxon>
    </lineage>
</organism>
<evidence type="ECO:0000256" key="4">
    <source>
        <dbReference type="ARBA" id="ARBA00022801"/>
    </source>
</evidence>
<dbReference type="RefSeq" id="XP_034241199.1">
    <property type="nucleotide sequence ID" value="XM_034385308.1"/>
</dbReference>
<dbReference type="GO" id="GO:0005829">
    <property type="term" value="C:cytosol"/>
    <property type="evidence" value="ECO:0007669"/>
    <property type="project" value="TreeGrafter"/>
</dbReference>
<dbReference type="OrthoDB" id="6079689at2759"/>
<sequence>MSTAMKFIDIGANLTDPMYQGFYHDSKKHAPDLTDVLDRSWNQGLSKIIITGGSLEDSKKALDLAQTNDKLYCTVGCHPTRSLEFEKDGEPDHYLSGLEELCIQNKGKVVAFGEFGLDYDREKFAPKDAQIKYFKEQLKLNEKLRLPMFLHCRAASSDFLEIMGKHKSLIEECGGVVHSFDGSKEDVNIITELGLHIGINGCSLKTEENLEVLKTIPNDRLMIETDCPWCEVRPRHAGFSLIKTQFPSVKKEKWQSGSMIKSRNEPANIIQVMEIIASVKETDISSLSKLIYENTMKVFFRHEKINL</sequence>
<name>A0A6P8ZMU2_THRPL</name>
<dbReference type="InterPro" id="IPR032466">
    <property type="entry name" value="Metal_Hydrolase"/>
</dbReference>
<proteinExistence type="inferred from homology"/>
<keyword evidence="3 7" id="KW-0479">Metal-binding</keyword>
<dbReference type="Proteomes" id="UP000515158">
    <property type="component" value="Unplaced"/>
</dbReference>